<dbReference type="EMBL" id="JBHTLN010000001">
    <property type="protein sequence ID" value="MFD1121864.1"/>
    <property type="molecule type" value="Genomic_DNA"/>
</dbReference>
<reference evidence="3" key="1">
    <citation type="journal article" date="2019" name="Int. J. Syst. Evol. Microbiol.">
        <title>The Global Catalogue of Microorganisms (GCM) 10K type strain sequencing project: providing services to taxonomists for standard genome sequencing and annotation.</title>
        <authorList>
            <consortium name="The Broad Institute Genomics Platform"/>
            <consortium name="The Broad Institute Genome Sequencing Center for Infectious Disease"/>
            <person name="Wu L."/>
            <person name="Ma J."/>
        </authorList>
    </citation>
    <scope>NUCLEOTIDE SEQUENCE [LARGE SCALE GENOMIC DNA]</scope>
    <source>
        <strain evidence="3">CCUG 58411</strain>
    </source>
</reference>
<keyword evidence="3" id="KW-1185">Reference proteome</keyword>
<comment type="caution">
    <text evidence="2">The sequence shown here is derived from an EMBL/GenBank/DDBJ whole genome shotgun (WGS) entry which is preliminary data.</text>
</comment>
<feature type="transmembrane region" description="Helical" evidence="1">
    <location>
        <begin position="21"/>
        <end position="45"/>
    </location>
</feature>
<keyword evidence="1" id="KW-0472">Membrane</keyword>
<dbReference type="RefSeq" id="WP_379031369.1">
    <property type="nucleotide sequence ID" value="NZ_JBHTLN010000001.1"/>
</dbReference>
<sequence length="72" mass="7929">MTSETNIENQLGYLPTNKRDFLWFAEGVCAGASIVLVILAAAFYFGGLGNETVNCSNHSFNQRVCSDRLQQP</sequence>
<protein>
    <submittedName>
        <fullName evidence="2">Uncharacterized protein</fullName>
    </submittedName>
</protein>
<proteinExistence type="predicted"/>
<evidence type="ECO:0000313" key="2">
    <source>
        <dbReference type="EMBL" id="MFD1121864.1"/>
    </source>
</evidence>
<evidence type="ECO:0000313" key="3">
    <source>
        <dbReference type="Proteomes" id="UP001597206"/>
    </source>
</evidence>
<dbReference type="Proteomes" id="UP001597206">
    <property type="component" value="Unassembled WGS sequence"/>
</dbReference>
<evidence type="ECO:0000256" key="1">
    <source>
        <dbReference type="SAM" id="Phobius"/>
    </source>
</evidence>
<gene>
    <name evidence="2" type="ORF">ACFQ2T_05065</name>
</gene>
<name>A0ABW3P709_9PROT</name>
<accession>A0ABW3P709</accession>
<keyword evidence="1" id="KW-0812">Transmembrane</keyword>
<organism evidence="2 3">
    <name type="scientific">Methylophilus flavus</name>
    <dbReference type="NCBI Taxonomy" id="640084"/>
    <lineage>
        <taxon>Bacteria</taxon>
        <taxon>Pseudomonadati</taxon>
        <taxon>Pseudomonadota</taxon>
        <taxon>Betaproteobacteria</taxon>
        <taxon>Nitrosomonadales</taxon>
        <taxon>Methylophilaceae</taxon>
        <taxon>Methylophilus</taxon>
    </lineage>
</organism>
<keyword evidence="1" id="KW-1133">Transmembrane helix</keyword>